<dbReference type="WBParaSite" id="MCU_011543-RA">
    <property type="protein sequence ID" value="MCU_011543-RA"/>
    <property type="gene ID" value="MCU_011543"/>
</dbReference>
<sequence>MIAASCNQWSDFRLRGTIEALNSAPGTGIQSVYELSASISSLAYGPIEEVGLEVAV</sequence>
<organism evidence="1">
    <name type="scientific">Mesocestoides corti</name>
    <name type="common">Flatworm</name>
    <dbReference type="NCBI Taxonomy" id="53468"/>
    <lineage>
        <taxon>Eukaryota</taxon>
        <taxon>Metazoa</taxon>
        <taxon>Spiralia</taxon>
        <taxon>Lophotrochozoa</taxon>
        <taxon>Platyhelminthes</taxon>
        <taxon>Cestoda</taxon>
        <taxon>Eucestoda</taxon>
        <taxon>Cyclophyllidea</taxon>
        <taxon>Mesocestoididae</taxon>
        <taxon>Mesocestoides</taxon>
    </lineage>
</organism>
<name>A0A5K3FTI4_MESCO</name>
<reference evidence="1" key="1">
    <citation type="submission" date="2019-11" db="UniProtKB">
        <authorList>
            <consortium name="WormBaseParasite"/>
        </authorList>
    </citation>
    <scope>IDENTIFICATION</scope>
</reference>
<accession>A0A5K3FTI4</accession>
<protein>
    <submittedName>
        <fullName evidence="1">Oxidoreductase</fullName>
    </submittedName>
</protein>
<evidence type="ECO:0000313" key="1">
    <source>
        <dbReference type="WBParaSite" id="MCU_011543-RA"/>
    </source>
</evidence>
<proteinExistence type="predicted"/>
<dbReference type="AlphaFoldDB" id="A0A5K3FTI4"/>